<gene>
    <name evidence="1" type="ORF">RM423_15565</name>
</gene>
<dbReference type="PIRSF" id="PIRSF033563">
    <property type="entry name" value="UCP033563"/>
    <property type="match status" value="1"/>
</dbReference>
<proteinExistence type="predicted"/>
<accession>A0ABU2JCV3</accession>
<dbReference type="Proteomes" id="UP001183176">
    <property type="component" value="Unassembled WGS sequence"/>
</dbReference>
<dbReference type="EMBL" id="JAVREH010000022">
    <property type="protein sequence ID" value="MDT0262814.1"/>
    <property type="molecule type" value="Genomic_DNA"/>
</dbReference>
<dbReference type="Pfam" id="PF06245">
    <property type="entry name" value="DUF1015"/>
    <property type="match status" value="1"/>
</dbReference>
<evidence type="ECO:0000313" key="1">
    <source>
        <dbReference type="EMBL" id="MDT0262814.1"/>
    </source>
</evidence>
<comment type="caution">
    <text evidence="1">The sequence shown here is derived from an EMBL/GenBank/DDBJ whole genome shotgun (WGS) entry which is preliminary data.</text>
</comment>
<dbReference type="PANTHER" id="PTHR36454">
    <property type="entry name" value="LMO2823 PROTEIN"/>
    <property type="match status" value="1"/>
</dbReference>
<reference evidence="2" key="1">
    <citation type="submission" date="2023-07" db="EMBL/GenBank/DDBJ databases">
        <title>30 novel species of actinomycetes from the DSMZ collection.</title>
        <authorList>
            <person name="Nouioui I."/>
        </authorList>
    </citation>
    <scope>NUCLEOTIDE SEQUENCE [LARGE SCALE GENOMIC DNA]</scope>
    <source>
        <strain evidence="2">DSM 44399</strain>
    </source>
</reference>
<dbReference type="RefSeq" id="WP_311423958.1">
    <property type="nucleotide sequence ID" value="NZ_JAVREH010000022.1"/>
</dbReference>
<evidence type="ECO:0000313" key="2">
    <source>
        <dbReference type="Proteomes" id="UP001183176"/>
    </source>
</evidence>
<dbReference type="InterPro" id="IPR008323">
    <property type="entry name" value="UCP033563"/>
</dbReference>
<dbReference type="PANTHER" id="PTHR36454:SF1">
    <property type="entry name" value="DUF1015 DOMAIN-CONTAINING PROTEIN"/>
    <property type="match status" value="1"/>
</dbReference>
<name>A0ABU2JCV3_9ACTN</name>
<sequence length="423" mass="44476">MTDPTTTARGLSLAPFRATRFSVADADLGSRLSPPYDVISDADRARLVKSSPSNVVRLILPEDDEASLAGGDRYAGAKALLDGWVADGTLAVDDEPALFVYEMQTPDGAATRGLLGAVELRNPDDAVILPHENTMAGPVSDRLALMSATEANLEPIYLVYDGGGAASELVASVSDLRPVSEARTPDGVTHRLWTVTDAAAQAAVAADLESRRALIADGHHRYATYRQLQADHAGTSGPWTRGLTLLVDTSSYGPQVHPIHRVVAQPWDQLVEHTRTVATVSEPMSVTDATNLLADVEGFALVLASSPAHAVLVSALAPEVIEGALGAVVHTPLGGLDITVLHRVLVEQVWQLVDTVDNVGYAHDVDEALAAAVATGGTAVLVRPTPVQAVADVAAAGLRMPRKSTLFTPKPASGMVIRRFADQ</sequence>
<protein>
    <submittedName>
        <fullName evidence="1">DUF1015 domain-containing protein</fullName>
    </submittedName>
</protein>
<organism evidence="1 2">
    <name type="scientific">Jatrophihabitans lederbergiae</name>
    <dbReference type="NCBI Taxonomy" id="3075547"/>
    <lineage>
        <taxon>Bacteria</taxon>
        <taxon>Bacillati</taxon>
        <taxon>Actinomycetota</taxon>
        <taxon>Actinomycetes</taxon>
        <taxon>Jatrophihabitantales</taxon>
        <taxon>Jatrophihabitantaceae</taxon>
        <taxon>Jatrophihabitans</taxon>
    </lineage>
</organism>
<keyword evidence="2" id="KW-1185">Reference proteome</keyword>